<gene>
    <name evidence="2" type="ORF">Q0031_15490</name>
</gene>
<dbReference type="NCBIfam" id="NF047646">
    <property type="entry name" value="REP_Tyr_transpos"/>
    <property type="match status" value="1"/>
</dbReference>
<dbReference type="PANTHER" id="PTHR36966:SF1">
    <property type="entry name" value="REP-ASSOCIATED TYROSINE TRANSPOSASE"/>
    <property type="match status" value="1"/>
</dbReference>
<evidence type="ECO:0000313" key="2">
    <source>
        <dbReference type="EMBL" id="MDQ7953185.1"/>
    </source>
</evidence>
<dbReference type="PANTHER" id="PTHR36966">
    <property type="entry name" value="REP-ASSOCIATED TYROSINE TRANSPOSASE"/>
    <property type="match status" value="1"/>
</dbReference>
<organism evidence="2 3">
    <name type="scientific">Stenotrophomonas geniculata</name>
    <dbReference type="NCBI Taxonomy" id="86188"/>
    <lineage>
        <taxon>Bacteria</taxon>
        <taxon>Pseudomonadati</taxon>
        <taxon>Pseudomonadota</taxon>
        <taxon>Gammaproteobacteria</taxon>
        <taxon>Lysobacterales</taxon>
        <taxon>Lysobacteraceae</taxon>
        <taxon>Stenotrophomonas</taxon>
    </lineage>
</organism>
<name>A0AAP5FA45_9GAMM</name>
<dbReference type="InterPro" id="IPR002686">
    <property type="entry name" value="Transposase_17"/>
</dbReference>
<dbReference type="InterPro" id="IPR036515">
    <property type="entry name" value="Transposase_17_sf"/>
</dbReference>
<protein>
    <submittedName>
        <fullName evidence="2">Transposase</fullName>
    </submittedName>
</protein>
<accession>A0AAP5FA45</accession>
<evidence type="ECO:0000313" key="3">
    <source>
        <dbReference type="Proteomes" id="UP001240529"/>
    </source>
</evidence>
<dbReference type="Gene3D" id="3.30.70.1290">
    <property type="entry name" value="Transposase IS200-like"/>
    <property type="match status" value="1"/>
</dbReference>
<dbReference type="Pfam" id="PF01797">
    <property type="entry name" value="Y1_Tnp"/>
    <property type="match status" value="1"/>
</dbReference>
<comment type="caution">
    <text evidence="2">The sequence shown here is derived from an EMBL/GenBank/DDBJ whole genome shotgun (WGS) entry which is preliminary data.</text>
</comment>
<dbReference type="SMART" id="SM01321">
    <property type="entry name" value="Y1_Tnp"/>
    <property type="match status" value="1"/>
</dbReference>
<feature type="domain" description="Transposase IS200-like" evidence="1">
    <location>
        <begin position="29"/>
        <end position="142"/>
    </location>
</feature>
<dbReference type="GO" id="GO:0043565">
    <property type="term" value="F:sequence-specific DNA binding"/>
    <property type="evidence" value="ECO:0007669"/>
    <property type="project" value="TreeGrafter"/>
</dbReference>
<reference evidence="2" key="1">
    <citation type="submission" date="2023-07" db="EMBL/GenBank/DDBJ databases">
        <authorList>
            <person name="Shahid S."/>
            <person name="Akbar M.Y."/>
            <person name="Ajmal W."/>
            <person name="Ansari A."/>
            <person name="Ghazanfar S."/>
        </authorList>
    </citation>
    <scope>NUCLEOTIDE SEQUENCE</scope>
    <source>
        <strain evidence="2">NIGAB</strain>
    </source>
</reference>
<dbReference type="GO" id="GO:0004803">
    <property type="term" value="F:transposase activity"/>
    <property type="evidence" value="ECO:0007669"/>
    <property type="project" value="InterPro"/>
</dbReference>
<dbReference type="Proteomes" id="UP001240529">
    <property type="component" value="Unassembled WGS sequence"/>
</dbReference>
<proteinExistence type="predicted"/>
<dbReference type="GO" id="GO:0006313">
    <property type="term" value="P:DNA transposition"/>
    <property type="evidence" value="ECO:0007669"/>
    <property type="project" value="InterPro"/>
</dbReference>
<dbReference type="AlphaFoldDB" id="A0AAP5FA45"/>
<dbReference type="EMBL" id="JAVIAC010000007">
    <property type="protein sequence ID" value="MDQ7953185.1"/>
    <property type="molecule type" value="Genomic_DNA"/>
</dbReference>
<evidence type="ECO:0000259" key="1">
    <source>
        <dbReference type="SMART" id="SM01321"/>
    </source>
</evidence>
<dbReference type="SUPFAM" id="SSF143422">
    <property type="entry name" value="Transposase IS200-like"/>
    <property type="match status" value="1"/>
</dbReference>
<sequence length="175" mass="19861">MNRCRSSILAGILELMPSPQLLAGRRSIVGNVYTITMVCRNRHRVFDCPANAHLAMQLLGSMDREGLTASLAWIIMPDHIHWLAQLRSHSLGYCVQRFKARSSFLINRRRGSRGAIWQAGYYDHAIRSDASLHRHACYILANPVRAGLAAQIGDHPYGWCRWPLSELEPAGEREW</sequence>
<dbReference type="InterPro" id="IPR052715">
    <property type="entry name" value="RAYT_transposase"/>
</dbReference>